<dbReference type="EMBL" id="CP000806">
    <property type="protein sequence ID" value="ACB49978.1"/>
    <property type="molecule type" value="Genomic_DNA"/>
</dbReference>
<dbReference type="eggNOG" id="COG0457">
    <property type="taxonomic scope" value="Bacteria"/>
</dbReference>
<protein>
    <recommendedName>
        <fullName evidence="3">CHAT domain-containing protein</fullName>
    </recommendedName>
</protein>
<name>B1WQ56_CROS5</name>
<keyword evidence="1" id="KW-0175">Coiled coil</keyword>
<dbReference type="InterPro" id="IPR019734">
    <property type="entry name" value="TPR_rpt"/>
</dbReference>
<sequence length="916" mass="103661">MILNLTQPRSTNISKMLFIIGSVVRFLLLLFLSLSLTFSWSILPGNRVLGTAPVLIQEQQGREWYQQGDIDQAIATWLNILQDYRQQGDILSQGRVLSYLALAYSQLGQWEQADHSIHSSLALLNSQSQDNKTLPILAEALNIQGTLLLAKGDPLAALYSWEKSTETYKKIKDNTGILRTNINQARSLQSLGLYTKACQKLANNLLGNMLKCYELNLDNISSSLSQDLTSLEQAGWLTLAQILRQQGNLESSQGILNKILSQVSSSEVKASIFFNLGQNLELQNDIQGAKENYQQAIIIANNLEIKIKNKLAQLNLLINQQAWIEIQKLLIDIENDLLQFPINQTKVDSQIYLANLLLKWSNIADSSDLLPPWKKIKNLLEKAQKEAESLNYDKGIIYALGDRGKLYEKLALTKTCQLDHITVSDVFDCSKTYKFTDINKINLNNQQLNEKAKQITEQALIKSQSRQSSSITYILQWQLGRILYGLGFEKEAISAYLGAVTTLETLRDDLANNREYKFSFQEKVEPIYRQLLSLLLPRNNQEIVSQETLEEARQQVEALQAAQLNDFFNDICVESEPVDVAEIDDTAAIVYPIILSDRLAVLVSLPDQSLRVHITEISQEELEKQVKQFRYNIVIRSQRAFFDDGKILYQWLVQPFVNQLQKNKIKTLVFVPDGIFRNAPMGALYDGKKYLIENYRVALSPGLSLLSPKPLQNQGLNTLFGGLTETFQQEGLVPLFYVKQELRAIQQQVPTTALLNEEFTLDNLQNILENQSFPIVHFATHGQFSSQFEQTYIVAWDSYINVLELEQLLKENDPRGNKPIELLILSACETASGDSRAALGLAGFAVRAGGRSTLATLWSVNDQATAVIMAQVYEQLSTNKLSKAEALRQAQLAMLKNRWYKHPFYWSAYTLVGNWL</sequence>
<dbReference type="AlphaFoldDB" id="B1WQ56"/>
<evidence type="ECO:0000256" key="2">
    <source>
        <dbReference type="SAM" id="Phobius"/>
    </source>
</evidence>
<accession>B1WQ56</accession>
<dbReference type="eggNOG" id="COG4995">
    <property type="taxonomic scope" value="Bacteria"/>
</dbReference>
<dbReference type="InterPro" id="IPR011990">
    <property type="entry name" value="TPR-like_helical_dom_sf"/>
</dbReference>
<feature type="coiled-coil region" evidence="1">
    <location>
        <begin position="286"/>
        <end position="320"/>
    </location>
</feature>
<dbReference type="Gene3D" id="1.25.40.10">
    <property type="entry name" value="Tetratricopeptide repeat domain"/>
    <property type="match status" value="2"/>
</dbReference>
<dbReference type="Proteomes" id="UP000001203">
    <property type="component" value="Chromosome circular"/>
</dbReference>
<dbReference type="PANTHER" id="PTHR10098:SF112">
    <property type="entry name" value="SLR0380 PROTEIN"/>
    <property type="match status" value="1"/>
</dbReference>
<evidence type="ECO:0000259" key="3">
    <source>
        <dbReference type="Pfam" id="PF12770"/>
    </source>
</evidence>
<proteinExistence type="predicted"/>
<gene>
    <name evidence="4" type="ordered locus">cce_0627</name>
</gene>
<organism evidence="4 5">
    <name type="scientific">Crocosphaera subtropica (strain ATCC 51142 / BH68)</name>
    <name type="common">Cyanothece sp. (strain ATCC 51142)</name>
    <dbReference type="NCBI Taxonomy" id="43989"/>
    <lineage>
        <taxon>Bacteria</taxon>
        <taxon>Bacillati</taxon>
        <taxon>Cyanobacteriota</taxon>
        <taxon>Cyanophyceae</taxon>
        <taxon>Oscillatoriophycideae</taxon>
        <taxon>Chroococcales</taxon>
        <taxon>Aphanothecaceae</taxon>
        <taxon>Crocosphaera</taxon>
        <taxon>Crocosphaera subtropica</taxon>
    </lineage>
</organism>
<dbReference type="SUPFAM" id="SSF48452">
    <property type="entry name" value="TPR-like"/>
    <property type="match status" value="2"/>
</dbReference>
<reference evidence="4 5" key="1">
    <citation type="journal article" date="2008" name="Proc. Natl. Acad. Sci. U.S.A.">
        <title>The genome of Cyanothece 51142, a unicellular diazotrophic cyanobacterium important in the marine nitrogen cycle.</title>
        <authorList>
            <person name="Welsh E.A."/>
            <person name="Liberton M."/>
            <person name="Stoeckel J."/>
            <person name="Loh T."/>
            <person name="Elvitigala T."/>
            <person name="Wang C."/>
            <person name="Wollam A."/>
            <person name="Fulton R.S."/>
            <person name="Clifton S.W."/>
            <person name="Jacobs J.M."/>
            <person name="Aurora R."/>
            <person name="Ghosh B.K."/>
            <person name="Sherman L.A."/>
            <person name="Smith R.D."/>
            <person name="Wilson R.K."/>
            <person name="Pakrasi H.B."/>
        </authorList>
    </citation>
    <scope>NUCLEOTIDE SEQUENCE [LARGE SCALE GENOMIC DNA]</scope>
    <source>
        <strain evidence="5">ATCC 51142 / BH68</strain>
    </source>
</reference>
<dbReference type="SMART" id="SM00028">
    <property type="entry name" value="TPR"/>
    <property type="match status" value="4"/>
</dbReference>
<dbReference type="HOGENOM" id="CLU_002404_0_0_3"/>
<feature type="transmembrane region" description="Helical" evidence="2">
    <location>
        <begin position="16"/>
        <end position="43"/>
    </location>
</feature>
<keyword evidence="2" id="KW-0472">Membrane</keyword>
<dbReference type="PANTHER" id="PTHR10098">
    <property type="entry name" value="RAPSYN-RELATED"/>
    <property type="match status" value="1"/>
</dbReference>
<dbReference type="Pfam" id="PF12770">
    <property type="entry name" value="CHAT"/>
    <property type="match status" value="1"/>
</dbReference>
<dbReference type="KEGG" id="cyt:cce_0627"/>
<evidence type="ECO:0000256" key="1">
    <source>
        <dbReference type="SAM" id="Coils"/>
    </source>
</evidence>
<keyword evidence="5" id="KW-1185">Reference proteome</keyword>
<dbReference type="STRING" id="43989.cce_0627"/>
<evidence type="ECO:0000313" key="5">
    <source>
        <dbReference type="Proteomes" id="UP000001203"/>
    </source>
</evidence>
<evidence type="ECO:0000313" key="4">
    <source>
        <dbReference type="EMBL" id="ACB49978.1"/>
    </source>
</evidence>
<keyword evidence="2" id="KW-0812">Transmembrane</keyword>
<keyword evidence="2" id="KW-1133">Transmembrane helix</keyword>
<feature type="domain" description="CHAT" evidence="3">
    <location>
        <begin position="645"/>
        <end position="914"/>
    </location>
</feature>
<dbReference type="InterPro" id="IPR024983">
    <property type="entry name" value="CHAT_dom"/>
</dbReference>